<dbReference type="Gene3D" id="3.20.20.300">
    <property type="entry name" value="Glycoside hydrolase, family 3, N-terminal domain"/>
    <property type="match status" value="1"/>
</dbReference>
<dbReference type="InterPro" id="IPR036962">
    <property type="entry name" value="Glyco_hydro_3_N_sf"/>
</dbReference>
<dbReference type="Proteomes" id="UP000260649">
    <property type="component" value="Unassembled WGS sequence"/>
</dbReference>
<keyword evidence="4 7" id="KW-0378">Hydrolase</keyword>
<dbReference type="Pfam" id="PF00933">
    <property type="entry name" value="Glyco_hydro_3"/>
    <property type="match status" value="1"/>
</dbReference>
<proteinExistence type="inferred from homology"/>
<dbReference type="OrthoDB" id="9805821at2"/>
<keyword evidence="8" id="KW-1185">Reference proteome</keyword>
<dbReference type="InterPro" id="IPR017853">
    <property type="entry name" value="GH"/>
</dbReference>
<evidence type="ECO:0000313" key="7">
    <source>
        <dbReference type="EMBL" id="RFT07606.1"/>
    </source>
</evidence>
<dbReference type="RefSeq" id="WP_117141402.1">
    <property type="nucleotide sequence ID" value="NZ_CAKXKJ010000003.1"/>
</dbReference>
<dbReference type="EMBL" id="QQRQ01000001">
    <property type="protein sequence ID" value="RFT07606.1"/>
    <property type="molecule type" value="Genomic_DNA"/>
</dbReference>
<feature type="domain" description="Glycoside hydrolase family 3 N-terminal" evidence="6">
    <location>
        <begin position="50"/>
        <end position="389"/>
    </location>
</feature>
<gene>
    <name evidence="7" type="ORF">DV520_00220</name>
</gene>
<dbReference type="InterPro" id="IPR001764">
    <property type="entry name" value="Glyco_hydro_3_N"/>
</dbReference>
<evidence type="ECO:0000256" key="4">
    <source>
        <dbReference type="ARBA" id="ARBA00022801"/>
    </source>
</evidence>
<protein>
    <recommendedName>
        <fullName evidence="3">beta-N-acetylhexosaminidase</fullName>
        <ecNumber evidence="3">3.2.1.52</ecNumber>
    </recommendedName>
</protein>
<accession>A0A3E2B6M0</accession>
<dbReference type="InterPro" id="IPR050226">
    <property type="entry name" value="NagZ_Beta-hexosaminidase"/>
</dbReference>
<dbReference type="SUPFAM" id="SSF51445">
    <property type="entry name" value="(Trans)glycosidases"/>
    <property type="match status" value="1"/>
</dbReference>
<dbReference type="GO" id="GO:0005975">
    <property type="term" value="P:carbohydrate metabolic process"/>
    <property type="evidence" value="ECO:0007669"/>
    <property type="project" value="InterPro"/>
</dbReference>
<evidence type="ECO:0000256" key="2">
    <source>
        <dbReference type="ARBA" id="ARBA00005336"/>
    </source>
</evidence>
<dbReference type="PANTHER" id="PTHR30480">
    <property type="entry name" value="BETA-HEXOSAMINIDASE-RELATED"/>
    <property type="match status" value="1"/>
</dbReference>
<comment type="caution">
    <text evidence="7">The sequence shown here is derived from an EMBL/GenBank/DDBJ whole genome shotgun (WGS) entry which is preliminary data.</text>
</comment>
<evidence type="ECO:0000313" key="8">
    <source>
        <dbReference type="Proteomes" id="UP000260649"/>
    </source>
</evidence>
<evidence type="ECO:0000256" key="5">
    <source>
        <dbReference type="ARBA" id="ARBA00023295"/>
    </source>
</evidence>
<dbReference type="GO" id="GO:0009254">
    <property type="term" value="P:peptidoglycan turnover"/>
    <property type="evidence" value="ECO:0007669"/>
    <property type="project" value="TreeGrafter"/>
</dbReference>
<reference evidence="7 8" key="1">
    <citation type="submission" date="2018-07" db="EMBL/GenBank/DDBJ databases">
        <title>GABA Modulating Bacteria of the Human Gut Microbiota.</title>
        <authorList>
            <person name="Strandwitz P."/>
            <person name="Kim K.H."/>
            <person name="Terekhova D."/>
            <person name="Liu J.K."/>
            <person name="Sharma A."/>
            <person name="Levering J."/>
            <person name="Mcdonald D."/>
            <person name="Dietrich D."/>
            <person name="Ramadhar T.R."/>
            <person name="Lekbua A."/>
            <person name="Mroue N."/>
            <person name="Liston C."/>
            <person name="Stewart E.J."/>
            <person name="Dubin M.J."/>
            <person name="Zengler K."/>
            <person name="Knight R."/>
            <person name="Gilbert J.A."/>
            <person name="Clardy J."/>
            <person name="Lewis K."/>
        </authorList>
    </citation>
    <scope>NUCLEOTIDE SEQUENCE [LARGE SCALE GENOMIC DNA]</scope>
    <source>
        <strain evidence="7 8">KLE1738</strain>
    </source>
</reference>
<evidence type="ECO:0000256" key="1">
    <source>
        <dbReference type="ARBA" id="ARBA00001231"/>
    </source>
</evidence>
<organism evidence="7 8">
    <name type="scientific">Evtepia gabavorous</name>
    <dbReference type="NCBI Taxonomy" id="2211183"/>
    <lineage>
        <taxon>Bacteria</taxon>
        <taxon>Bacillati</taxon>
        <taxon>Bacillota</taxon>
        <taxon>Clostridia</taxon>
        <taxon>Eubacteriales</taxon>
        <taxon>Evtepia</taxon>
    </lineage>
</organism>
<dbReference type="PROSITE" id="PS51257">
    <property type="entry name" value="PROKAR_LIPOPROTEIN"/>
    <property type="match status" value="1"/>
</dbReference>
<evidence type="ECO:0000259" key="6">
    <source>
        <dbReference type="Pfam" id="PF00933"/>
    </source>
</evidence>
<comment type="similarity">
    <text evidence="2">Belongs to the glycosyl hydrolase 3 family.</text>
</comment>
<comment type="catalytic activity">
    <reaction evidence="1">
        <text>Hydrolysis of terminal non-reducing N-acetyl-D-hexosamine residues in N-acetyl-beta-D-hexosaminides.</text>
        <dbReference type="EC" id="3.2.1.52"/>
    </reaction>
</comment>
<dbReference type="GO" id="GO:0004563">
    <property type="term" value="F:beta-N-acetylhexosaminidase activity"/>
    <property type="evidence" value="ECO:0007669"/>
    <property type="project" value="UniProtKB-EC"/>
</dbReference>
<sequence>MKWKWILCAVLMAGLLCSCGKKEEPPIQEEPGAVEPVTAGNAEELLAKLTVQEKVGQLFLISPDALDTTQTPQQRQDPNQPGLTQVDASARNVLKDYPVGGFVCTAKQLQDPDQLESLMTRLSQSSRVPPLFAIEEEGGSRSPFAGKETFSSPQVADMATVGADGDPAKAKQAGLALGSFLRDLGFHLDLAPVADVKTDPDNAVLGNRSFGTHPEQTAMLVSAAVDGFHEAGVACALKHFPGEGSARWDSQTGRASTEKTWQEMLTCEIYPFQAGMATGADAVLVSHMTAPNAVQDGLPASLSREMITEKLRGELRFQRVILTDSLSAQAITDTYSAGQAALLAFQAGADLLLMPEDLPEAYDALLSAVEKGTISQERLDQSVLRILQLKEKYDLI</sequence>
<evidence type="ECO:0000256" key="3">
    <source>
        <dbReference type="ARBA" id="ARBA00012663"/>
    </source>
</evidence>
<name>A0A3E2B6M0_9FIRM</name>
<dbReference type="AlphaFoldDB" id="A0A3E2B6M0"/>
<dbReference type="GeneID" id="97994157"/>
<dbReference type="PANTHER" id="PTHR30480:SF13">
    <property type="entry name" value="BETA-HEXOSAMINIDASE"/>
    <property type="match status" value="1"/>
</dbReference>
<keyword evidence="5" id="KW-0326">Glycosidase</keyword>
<dbReference type="EC" id="3.2.1.52" evidence="3"/>